<dbReference type="GO" id="GO:0070914">
    <property type="term" value="P:UV-damage excision repair"/>
    <property type="evidence" value="ECO:0007669"/>
    <property type="project" value="TreeGrafter"/>
</dbReference>
<keyword evidence="5" id="KW-0863">Zinc-finger</keyword>
<dbReference type="Pfam" id="PF05181">
    <property type="entry name" value="XPA_C"/>
    <property type="match status" value="1"/>
</dbReference>
<dbReference type="OrthoDB" id="5368863at2759"/>
<dbReference type="GO" id="GO:0000715">
    <property type="term" value="P:nucleotide-excision repair, DNA damage recognition"/>
    <property type="evidence" value="ECO:0007669"/>
    <property type="project" value="TreeGrafter"/>
</dbReference>
<evidence type="ECO:0000256" key="5">
    <source>
        <dbReference type="ARBA" id="ARBA00022771"/>
    </source>
</evidence>
<evidence type="ECO:0000256" key="1">
    <source>
        <dbReference type="ARBA" id="ARBA00004123"/>
    </source>
</evidence>
<feature type="compositionally biased region" description="Polar residues" evidence="10">
    <location>
        <begin position="31"/>
        <end position="51"/>
    </location>
</feature>
<feature type="region of interest" description="Disordered" evidence="10">
    <location>
        <begin position="21"/>
        <end position="59"/>
    </location>
</feature>
<dbReference type="InterPro" id="IPR022652">
    <property type="entry name" value="Znf_XPA_CS"/>
</dbReference>
<dbReference type="AlphaFoldDB" id="A0A9P8TP64"/>
<comment type="caution">
    <text evidence="12">The sequence shown here is derived from an EMBL/GenBank/DDBJ whole genome shotgun (WGS) entry which is preliminary data.</text>
</comment>
<dbReference type="Proteomes" id="UP000774326">
    <property type="component" value="Unassembled WGS sequence"/>
</dbReference>
<feature type="region of interest" description="Disordered" evidence="10">
    <location>
        <begin position="73"/>
        <end position="99"/>
    </location>
</feature>
<dbReference type="NCBIfam" id="TIGR00598">
    <property type="entry name" value="rad14"/>
    <property type="match status" value="1"/>
</dbReference>
<evidence type="ECO:0000256" key="4">
    <source>
        <dbReference type="ARBA" id="ARBA00022763"/>
    </source>
</evidence>
<dbReference type="Pfam" id="PF01286">
    <property type="entry name" value="XPA_N"/>
    <property type="match status" value="1"/>
</dbReference>
<evidence type="ECO:0000259" key="11">
    <source>
        <dbReference type="Pfam" id="PF05181"/>
    </source>
</evidence>
<dbReference type="SUPFAM" id="SSF46955">
    <property type="entry name" value="Putative DNA-binding domain"/>
    <property type="match status" value="1"/>
</dbReference>
<gene>
    <name evidence="12" type="ORF">WICPIJ_002190</name>
</gene>
<keyword evidence="4" id="KW-0227">DNA damage</keyword>
<keyword evidence="7" id="KW-0238">DNA-binding</keyword>
<evidence type="ECO:0000256" key="7">
    <source>
        <dbReference type="ARBA" id="ARBA00023125"/>
    </source>
</evidence>
<dbReference type="Gene3D" id="3.90.530.10">
    <property type="entry name" value="XPA C-terminal domain"/>
    <property type="match status" value="1"/>
</dbReference>
<keyword evidence="8" id="KW-0234">DNA repair</keyword>
<evidence type="ECO:0000313" key="12">
    <source>
        <dbReference type="EMBL" id="KAH3686823.1"/>
    </source>
</evidence>
<comment type="similarity">
    <text evidence="2">Belongs to the XPA family.</text>
</comment>
<evidence type="ECO:0000256" key="2">
    <source>
        <dbReference type="ARBA" id="ARBA00005548"/>
    </source>
</evidence>
<dbReference type="GO" id="GO:0008270">
    <property type="term" value="F:zinc ion binding"/>
    <property type="evidence" value="ECO:0007669"/>
    <property type="project" value="UniProtKB-KW"/>
</dbReference>
<evidence type="ECO:0000256" key="3">
    <source>
        <dbReference type="ARBA" id="ARBA00022723"/>
    </source>
</evidence>
<reference evidence="12" key="2">
    <citation type="submission" date="2021-01" db="EMBL/GenBank/DDBJ databases">
        <authorList>
            <person name="Schikora-Tamarit M.A."/>
        </authorList>
    </citation>
    <scope>NUCLEOTIDE SEQUENCE</scope>
    <source>
        <strain evidence="12">CBS2887</strain>
    </source>
</reference>
<dbReference type="PANTHER" id="PTHR10142">
    <property type="entry name" value="DNA REPAIR PROTEIN COMPLEMENTING XP-A CELLS"/>
    <property type="match status" value="1"/>
</dbReference>
<organism evidence="12 13">
    <name type="scientific">Wickerhamomyces pijperi</name>
    <name type="common">Yeast</name>
    <name type="synonym">Pichia pijperi</name>
    <dbReference type="NCBI Taxonomy" id="599730"/>
    <lineage>
        <taxon>Eukaryota</taxon>
        <taxon>Fungi</taxon>
        <taxon>Dikarya</taxon>
        <taxon>Ascomycota</taxon>
        <taxon>Saccharomycotina</taxon>
        <taxon>Saccharomycetes</taxon>
        <taxon>Phaffomycetales</taxon>
        <taxon>Wickerhamomycetaceae</taxon>
        <taxon>Wickerhamomyces</taxon>
    </lineage>
</organism>
<keyword evidence="3" id="KW-0479">Metal-binding</keyword>
<evidence type="ECO:0000256" key="6">
    <source>
        <dbReference type="ARBA" id="ARBA00022833"/>
    </source>
</evidence>
<keyword evidence="13" id="KW-1185">Reference proteome</keyword>
<dbReference type="PANTHER" id="PTHR10142:SF0">
    <property type="entry name" value="DNA REPAIR PROTEIN COMPLEMENTING XP-A CELLS"/>
    <property type="match status" value="1"/>
</dbReference>
<name>A0A9P8TP64_WICPI</name>
<dbReference type="GO" id="GO:0000110">
    <property type="term" value="C:nucleotide-excision repair factor 1 complex"/>
    <property type="evidence" value="ECO:0007669"/>
    <property type="project" value="TreeGrafter"/>
</dbReference>
<evidence type="ECO:0000313" key="13">
    <source>
        <dbReference type="Proteomes" id="UP000774326"/>
    </source>
</evidence>
<dbReference type="InterPro" id="IPR022656">
    <property type="entry name" value="XPA_C"/>
</dbReference>
<dbReference type="InterPro" id="IPR009061">
    <property type="entry name" value="DNA-bd_dom_put_sf"/>
</dbReference>
<accession>A0A9P8TP64</accession>
<dbReference type="InterPro" id="IPR000465">
    <property type="entry name" value="XPA/RAD14"/>
</dbReference>
<proteinExistence type="inferred from homology"/>
<feature type="domain" description="XPA C-terminal" evidence="11">
    <location>
        <begin position="198"/>
        <end position="247"/>
    </location>
</feature>
<evidence type="ECO:0000256" key="9">
    <source>
        <dbReference type="ARBA" id="ARBA00023242"/>
    </source>
</evidence>
<sequence length="345" mass="40648">MNPYLLTRLFQEENRRKALEKIRQRSGGTPPVTQSSSRSNNKVTKPSTGKFNLSEDQRRKIEANRAKALEKLKEKQQNFRNASTNQNSSLQKPNTSTNGIKSTIRASTYIDYDMSKMKDNKGGFISMDSHNGAPGQEGEKTFDQWQSEQRIVRDLPPPIDMENATKCYECGTFEIDQQLWDVFECRVCKRCAKKTPEKYALLTKTECKEDYYLTEPELQDLTLLKRLEKPNPYGTFSRMQLFIRYQVEEFAFKKWGSSDALDDEWKRREEFRIRRREKRYQDQLKEIRKKTRAEEFNRRIREGRFDDHTHQFSAQAFDAGENEDGLKQVKRRCISCGFETVELSM</sequence>
<keyword evidence="9" id="KW-0539">Nucleus</keyword>
<dbReference type="GO" id="GO:1901255">
    <property type="term" value="P:nucleotide-excision repair involved in interstrand cross-link repair"/>
    <property type="evidence" value="ECO:0007669"/>
    <property type="project" value="TreeGrafter"/>
</dbReference>
<dbReference type="GO" id="GO:0003684">
    <property type="term" value="F:damaged DNA binding"/>
    <property type="evidence" value="ECO:0007669"/>
    <property type="project" value="InterPro"/>
</dbReference>
<dbReference type="EMBL" id="JAEUBG010001188">
    <property type="protein sequence ID" value="KAH3686823.1"/>
    <property type="molecule type" value="Genomic_DNA"/>
</dbReference>
<evidence type="ECO:0000256" key="8">
    <source>
        <dbReference type="ARBA" id="ARBA00023204"/>
    </source>
</evidence>
<evidence type="ECO:0000256" key="10">
    <source>
        <dbReference type="SAM" id="MobiDB-lite"/>
    </source>
</evidence>
<dbReference type="InterPro" id="IPR037129">
    <property type="entry name" value="XPA_sf"/>
</dbReference>
<reference evidence="12" key="1">
    <citation type="journal article" date="2021" name="Open Biol.">
        <title>Shared evolutionary footprints suggest mitochondrial oxidative damage underlies multiple complex I losses in fungi.</title>
        <authorList>
            <person name="Schikora-Tamarit M.A."/>
            <person name="Marcet-Houben M."/>
            <person name="Nosek J."/>
            <person name="Gabaldon T."/>
        </authorList>
    </citation>
    <scope>NUCLEOTIDE SEQUENCE</scope>
    <source>
        <strain evidence="12">CBS2887</strain>
    </source>
</reference>
<comment type="subcellular location">
    <subcellularLocation>
        <location evidence="1">Nucleus</location>
    </subcellularLocation>
</comment>
<keyword evidence="6" id="KW-0862">Zinc</keyword>
<feature type="compositionally biased region" description="Polar residues" evidence="10">
    <location>
        <begin position="78"/>
        <end position="99"/>
    </location>
</feature>
<dbReference type="GO" id="GO:0006284">
    <property type="term" value="P:base-excision repair"/>
    <property type="evidence" value="ECO:0007669"/>
    <property type="project" value="TreeGrafter"/>
</dbReference>
<protein>
    <recommendedName>
        <fullName evidence="11">XPA C-terminal domain-containing protein</fullName>
    </recommendedName>
</protein>